<proteinExistence type="predicted"/>
<evidence type="ECO:0000313" key="2">
    <source>
        <dbReference type="EMBL" id="MCD7445801.1"/>
    </source>
</evidence>
<evidence type="ECO:0000256" key="1">
    <source>
        <dbReference type="SAM" id="MobiDB-lite"/>
    </source>
</evidence>
<name>A0ABS8RFQ8_DATST</name>
<organism evidence="2 3">
    <name type="scientific">Datura stramonium</name>
    <name type="common">Jimsonweed</name>
    <name type="synonym">Common thornapple</name>
    <dbReference type="NCBI Taxonomy" id="4076"/>
    <lineage>
        <taxon>Eukaryota</taxon>
        <taxon>Viridiplantae</taxon>
        <taxon>Streptophyta</taxon>
        <taxon>Embryophyta</taxon>
        <taxon>Tracheophyta</taxon>
        <taxon>Spermatophyta</taxon>
        <taxon>Magnoliopsida</taxon>
        <taxon>eudicotyledons</taxon>
        <taxon>Gunneridae</taxon>
        <taxon>Pentapetalae</taxon>
        <taxon>asterids</taxon>
        <taxon>lamiids</taxon>
        <taxon>Solanales</taxon>
        <taxon>Solanaceae</taxon>
        <taxon>Solanoideae</taxon>
        <taxon>Datureae</taxon>
        <taxon>Datura</taxon>
    </lineage>
</organism>
<comment type="caution">
    <text evidence="2">The sequence shown here is derived from an EMBL/GenBank/DDBJ whole genome shotgun (WGS) entry which is preliminary data.</text>
</comment>
<keyword evidence="3" id="KW-1185">Reference proteome</keyword>
<evidence type="ECO:0000313" key="3">
    <source>
        <dbReference type="Proteomes" id="UP000823775"/>
    </source>
</evidence>
<feature type="region of interest" description="Disordered" evidence="1">
    <location>
        <begin position="1"/>
        <end position="31"/>
    </location>
</feature>
<accession>A0ABS8RFQ8</accession>
<dbReference type="EMBL" id="JACEIK010000001">
    <property type="protein sequence ID" value="MCD7445801.1"/>
    <property type="molecule type" value="Genomic_DNA"/>
</dbReference>
<reference evidence="2 3" key="1">
    <citation type="journal article" date="2021" name="BMC Genomics">
        <title>Datura genome reveals duplications of psychoactive alkaloid biosynthetic genes and high mutation rate following tissue culture.</title>
        <authorList>
            <person name="Rajewski A."/>
            <person name="Carter-House D."/>
            <person name="Stajich J."/>
            <person name="Litt A."/>
        </authorList>
    </citation>
    <scope>NUCLEOTIDE SEQUENCE [LARGE SCALE GENOMIC DNA]</scope>
    <source>
        <strain evidence="2">AR-01</strain>
    </source>
</reference>
<sequence length="108" mass="12543">MLHQINLNHGTRSSPILLSDDEESKSSSKKDCKVDKLVQNVVQKDKNTRKKILDDSEFLKFAMDFIANVDDHDKLTAPKEKEHVPVKETLPLIFRFEDIFLVKWTFVS</sequence>
<protein>
    <submittedName>
        <fullName evidence="2">Uncharacterized protein</fullName>
    </submittedName>
</protein>
<feature type="compositionally biased region" description="Polar residues" evidence="1">
    <location>
        <begin position="1"/>
        <end position="16"/>
    </location>
</feature>
<dbReference type="Proteomes" id="UP000823775">
    <property type="component" value="Unassembled WGS sequence"/>
</dbReference>
<gene>
    <name evidence="2" type="ORF">HAX54_000039</name>
</gene>